<dbReference type="AlphaFoldDB" id="A0AAW9RQZ4"/>
<feature type="compositionally biased region" description="Basic and acidic residues" evidence="2">
    <location>
        <begin position="54"/>
        <end position="65"/>
    </location>
</feature>
<keyword evidence="1 4" id="KW-0238">DNA-binding</keyword>
<dbReference type="Proteomes" id="UP001378188">
    <property type="component" value="Unassembled WGS sequence"/>
</dbReference>
<evidence type="ECO:0000313" key="4">
    <source>
        <dbReference type="EMBL" id="MEJ8571354.1"/>
    </source>
</evidence>
<dbReference type="SUPFAM" id="SSF89447">
    <property type="entry name" value="AbrB/MazE/MraZ-like"/>
    <property type="match status" value="1"/>
</dbReference>
<proteinExistence type="predicted"/>
<dbReference type="InterPro" id="IPR007159">
    <property type="entry name" value="SpoVT-AbrB_dom"/>
</dbReference>
<dbReference type="Pfam" id="PF04014">
    <property type="entry name" value="MazE_antitoxin"/>
    <property type="match status" value="1"/>
</dbReference>
<dbReference type="Gene3D" id="2.10.260.10">
    <property type="match status" value="1"/>
</dbReference>
<sequence>MDTGTLTSKGQTTIPKAIRQRLGLKAGDRILYVVQDGEVVMRPANRPIGSLKEALPKPDRARSLEEMEEAVGEGASKA</sequence>
<dbReference type="InterPro" id="IPR037914">
    <property type="entry name" value="SpoVT-AbrB_sf"/>
</dbReference>
<dbReference type="GO" id="GO:0003677">
    <property type="term" value="F:DNA binding"/>
    <property type="evidence" value="ECO:0007669"/>
    <property type="project" value="UniProtKB-UniRule"/>
</dbReference>
<organism evidence="4 5">
    <name type="scientific">Microbaculum marinum</name>
    <dbReference type="NCBI Taxonomy" id="1764581"/>
    <lineage>
        <taxon>Bacteria</taxon>
        <taxon>Pseudomonadati</taxon>
        <taxon>Pseudomonadota</taxon>
        <taxon>Alphaproteobacteria</taxon>
        <taxon>Hyphomicrobiales</taxon>
        <taxon>Tepidamorphaceae</taxon>
        <taxon>Microbaculum</taxon>
    </lineage>
</organism>
<dbReference type="NCBIfam" id="TIGR01439">
    <property type="entry name" value="lp_hng_hel_AbrB"/>
    <property type="match status" value="1"/>
</dbReference>
<keyword evidence="5" id="KW-1185">Reference proteome</keyword>
<feature type="domain" description="SpoVT-AbrB" evidence="3">
    <location>
        <begin position="1"/>
        <end position="46"/>
    </location>
</feature>
<evidence type="ECO:0000259" key="3">
    <source>
        <dbReference type="PROSITE" id="PS51740"/>
    </source>
</evidence>
<evidence type="ECO:0000313" key="5">
    <source>
        <dbReference type="Proteomes" id="UP001378188"/>
    </source>
</evidence>
<protein>
    <submittedName>
        <fullName evidence="4">AbrB/MazE/SpoVT family DNA-binding domain-containing protein</fullName>
    </submittedName>
</protein>
<evidence type="ECO:0000256" key="1">
    <source>
        <dbReference type="PROSITE-ProRule" id="PRU01076"/>
    </source>
</evidence>
<evidence type="ECO:0000256" key="2">
    <source>
        <dbReference type="SAM" id="MobiDB-lite"/>
    </source>
</evidence>
<dbReference type="SMART" id="SM00966">
    <property type="entry name" value="SpoVT_AbrB"/>
    <property type="match status" value="1"/>
</dbReference>
<accession>A0AAW9RQZ4</accession>
<reference evidence="4 5" key="1">
    <citation type="submission" date="2024-02" db="EMBL/GenBank/DDBJ databases">
        <title>Genome analysis and characterization of Microbaculum marinisediminis sp. nov., isolated from marine sediment.</title>
        <authorList>
            <person name="Du Z.-J."/>
            <person name="Ye Y.-Q."/>
            <person name="Zhang Z.-R."/>
            <person name="Yuan S.-M."/>
            <person name="Zhang X.-Y."/>
        </authorList>
    </citation>
    <scope>NUCLEOTIDE SEQUENCE [LARGE SCALE GENOMIC DNA]</scope>
    <source>
        <strain evidence="4 5">SDUM1044001</strain>
    </source>
</reference>
<feature type="region of interest" description="Disordered" evidence="2">
    <location>
        <begin position="51"/>
        <end position="78"/>
    </location>
</feature>
<name>A0AAW9RQZ4_9HYPH</name>
<dbReference type="RefSeq" id="WP_340329056.1">
    <property type="nucleotide sequence ID" value="NZ_JAZHOF010000003.1"/>
</dbReference>
<dbReference type="PROSITE" id="PS51740">
    <property type="entry name" value="SPOVT_ABRB"/>
    <property type="match status" value="1"/>
</dbReference>
<gene>
    <name evidence="4" type="ORF">V3328_07720</name>
</gene>
<dbReference type="EMBL" id="JAZHOF010000003">
    <property type="protein sequence ID" value="MEJ8571354.1"/>
    <property type="molecule type" value="Genomic_DNA"/>
</dbReference>
<comment type="caution">
    <text evidence="4">The sequence shown here is derived from an EMBL/GenBank/DDBJ whole genome shotgun (WGS) entry which is preliminary data.</text>
</comment>